<dbReference type="EnsemblProtists" id="EOD19893">
    <property type="protein sequence ID" value="EOD19893"/>
    <property type="gene ID" value="EMIHUDRAFT_444781"/>
</dbReference>
<feature type="region of interest" description="Disordered" evidence="1">
    <location>
        <begin position="83"/>
        <end position="124"/>
    </location>
</feature>
<accession>A0A0D3J8Q8</accession>
<dbReference type="KEGG" id="ehx:EMIHUDRAFT_444781"/>
<proteinExistence type="predicted"/>
<evidence type="ECO:0000256" key="1">
    <source>
        <dbReference type="SAM" id="MobiDB-lite"/>
    </source>
</evidence>
<reference evidence="2" key="2">
    <citation type="submission" date="2024-10" db="UniProtKB">
        <authorList>
            <consortium name="EnsemblProtists"/>
        </authorList>
    </citation>
    <scope>IDENTIFICATION</scope>
</reference>
<dbReference type="AlphaFoldDB" id="A0A0D3J8Q8"/>
<dbReference type="GeneID" id="17265438"/>
<dbReference type="HOGENOM" id="CLU_1172533_0_0_1"/>
<evidence type="ECO:0000313" key="3">
    <source>
        <dbReference type="Proteomes" id="UP000013827"/>
    </source>
</evidence>
<name>A0A0D3J8Q8_EMIH1</name>
<evidence type="ECO:0000313" key="2">
    <source>
        <dbReference type="EnsemblProtists" id="EOD19893"/>
    </source>
</evidence>
<feature type="compositionally biased region" description="Low complexity" evidence="1">
    <location>
        <begin position="96"/>
        <end position="106"/>
    </location>
</feature>
<organism evidence="2 3">
    <name type="scientific">Emiliania huxleyi (strain CCMP1516)</name>
    <dbReference type="NCBI Taxonomy" id="280463"/>
    <lineage>
        <taxon>Eukaryota</taxon>
        <taxon>Haptista</taxon>
        <taxon>Haptophyta</taxon>
        <taxon>Prymnesiophyceae</taxon>
        <taxon>Isochrysidales</taxon>
        <taxon>Noelaerhabdaceae</taxon>
        <taxon>Emiliania</taxon>
    </lineage>
</organism>
<sequence>MAAAAAASVRTCAALSGSRHAAATRAEAHTFAGCGRRGGAHSWRHPRRRGLAAVVCLVRRAGHQRLSHEGEAGQPLLQRQVQARRHDGGAGRRRPLVAAPPAATKPPVRRGVRRGCWPGGREGRSTSAGRLLSLAALRRAGRGDRSRGLCGRQAAQGAHRRRGCRTGDRGARRPSVSLSGAEWCDEHGAAPCRPAPSYFCAAESENGTGAEGAASRIRSPRPRGLFPFRFRATADWG</sequence>
<feature type="compositionally biased region" description="Low complexity" evidence="1">
    <location>
        <begin position="148"/>
        <end position="157"/>
    </location>
</feature>
<dbReference type="Proteomes" id="UP000013827">
    <property type="component" value="Unassembled WGS sequence"/>
</dbReference>
<keyword evidence="3" id="KW-1185">Reference proteome</keyword>
<dbReference type="RefSeq" id="XP_005772322.1">
    <property type="nucleotide sequence ID" value="XM_005772265.1"/>
</dbReference>
<dbReference type="PaxDb" id="2903-EOD19893"/>
<protein>
    <submittedName>
        <fullName evidence="2">Uncharacterized protein</fullName>
    </submittedName>
</protein>
<feature type="region of interest" description="Disordered" evidence="1">
    <location>
        <begin position="145"/>
        <end position="172"/>
    </location>
</feature>
<reference evidence="3" key="1">
    <citation type="journal article" date="2013" name="Nature">
        <title>Pan genome of the phytoplankton Emiliania underpins its global distribution.</title>
        <authorList>
            <person name="Read B.A."/>
            <person name="Kegel J."/>
            <person name="Klute M.J."/>
            <person name="Kuo A."/>
            <person name="Lefebvre S.C."/>
            <person name="Maumus F."/>
            <person name="Mayer C."/>
            <person name="Miller J."/>
            <person name="Monier A."/>
            <person name="Salamov A."/>
            <person name="Young J."/>
            <person name="Aguilar M."/>
            <person name="Claverie J.M."/>
            <person name="Frickenhaus S."/>
            <person name="Gonzalez K."/>
            <person name="Herman E.K."/>
            <person name="Lin Y.C."/>
            <person name="Napier J."/>
            <person name="Ogata H."/>
            <person name="Sarno A.F."/>
            <person name="Shmutz J."/>
            <person name="Schroeder D."/>
            <person name="de Vargas C."/>
            <person name="Verret F."/>
            <person name="von Dassow P."/>
            <person name="Valentin K."/>
            <person name="Van de Peer Y."/>
            <person name="Wheeler G."/>
            <person name="Dacks J.B."/>
            <person name="Delwiche C.F."/>
            <person name="Dyhrman S.T."/>
            <person name="Glockner G."/>
            <person name="John U."/>
            <person name="Richards T."/>
            <person name="Worden A.Z."/>
            <person name="Zhang X."/>
            <person name="Grigoriev I.V."/>
            <person name="Allen A.E."/>
            <person name="Bidle K."/>
            <person name="Borodovsky M."/>
            <person name="Bowler C."/>
            <person name="Brownlee C."/>
            <person name="Cock J.M."/>
            <person name="Elias M."/>
            <person name="Gladyshev V.N."/>
            <person name="Groth M."/>
            <person name="Guda C."/>
            <person name="Hadaegh A."/>
            <person name="Iglesias-Rodriguez M.D."/>
            <person name="Jenkins J."/>
            <person name="Jones B.M."/>
            <person name="Lawson T."/>
            <person name="Leese F."/>
            <person name="Lindquist E."/>
            <person name="Lobanov A."/>
            <person name="Lomsadze A."/>
            <person name="Malik S.B."/>
            <person name="Marsh M.E."/>
            <person name="Mackinder L."/>
            <person name="Mock T."/>
            <person name="Mueller-Roeber B."/>
            <person name="Pagarete A."/>
            <person name="Parker M."/>
            <person name="Probert I."/>
            <person name="Quesneville H."/>
            <person name="Raines C."/>
            <person name="Rensing S.A."/>
            <person name="Riano-Pachon D.M."/>
            <person name="Richier S."/>
            <person name="Rokitta S."/>
            <person name="Shiraiwa Y."/>
            <person name="Soanes D.M."/>
            <person name="van der Giezen M."/>
            <person name="Wahlund T.M."/>
            <person name="Williams B."/>
            <person name="Wilson W."/>
            <person name="Wolfe G."/>
            <person name="Wurch L.L."/>
        </authorList>
    </citation>
    <scope>NUCLEOTIDE SEQUENCE</scope>
</reference>